<feature type="compositionally biased region" description="Basic and acidic residues" evidence="1">
    <location>
        <begin position="1"/>
        <end position="16"/>
    </location>
</feature>
<sequence length="129" mass="14657">MVVHLSEKALKEPPKEENDEVTPKKKKPRKNDVHSADIPRSCHPDEALWKISEFKVFLELVTTVTNSKGLMVVGLMEFGQQAADFATVMHSLKSLCKVNKDVEAWFERFAKDAMEDVEEENKNRAEGAK</sequence>
<keyword evidence="3" id="KW-1185">Reference proteome</keyword>
<protein>
    <submittedName>
        <fullName evidence="2">Uncharacterized protein</fullName>
    </submittedName>
</protein>
<proteinExistence type="predicted"/>
<organism evidence="2 3">
    <name type="scientific">Riccia fluitans</name>
    <dbReference type="NCBI Taxonomy" id="41844"/>
    <lineage>
        <taxon>Eukaryota</taxon>
        <taxon>Viridiplantae</taxon>
        <taxon>Streptophyta</taxon>
        <taxon>Embryophyta</taxon>
        <taxon>Marchantiophyta</taxon>
        <taxon>Marchantiopsida</taxon>
        <taxon>Marchantiidae</taxon>
        <taxon>Marchantiales</taxon>
        <taxon>Ricciaceae</taxon>
        <taxon>Riccia</taxon>
    </lineage>
</organism>
<evidence type="ECO:0000256" key="1">
    <source>
        <dbReference type="SAM" id="MobiDB-lite"/>
    </source>
</evidence>
<evidence type="ECO:0000313" key="3">
    <source>
        <dbReference type="Proteomes" id="UP001605036"/>
    </source>
</evidence>
<dbReference type="EMBL" id="JBHFFA010000007">
    <property type="protein sequence ID" value="KAL2613149.1"/>
    <property type="molecule type" value="Genomic_DNA"/>
</dbReference>
<dbReference type="AlphaFoldDB" id="A0ABD1XW33"/>
<name>A0ABD1XW33_9MARC</name>
<gene>
    <name evidence="2" type="ORF">R1flu_024841</name>
</gene>
<feature type="region of interest" description="Disordered" evidence="1">
    <location>
        <begin position="1"/>
        <end position="39"/>
    </location>
</feature>
<accession>A0ABD1XW33</accession>
<dbReference type="Proteomes" id="UP001605036">
    <property type="component" value="Unassembled WGS sequence"/>
</dbReference>
<feature type="compositionally biased region" description="Basic and acidic residues" evidence="1">
    <location>
        <begin position="30"/>
        <end position="39"/>
    </location>
</feature>
<reference evidence="2 3" key="1">
    <citation type="submission" date="2024-09" db="EMBL/GenBank/DDBJ databases">
        <title>Chromosome-scale assembly of Riccia fluitans.</title>
        <authorList>
            <person name="Paukszto L."/>
            <person name="Sawicki J."/>
            <person name="Karawczyk K."/>
            <person name="Piernik-Szablinska J."/>
            <person name="Szczecinska M."/>
            <person name="Mazdziarz M."/>
        </authorList>
    </citation>
    <scope>NUCLEOTIDE SEQUENCE [LARGE SCALE GENOMIC DNA]</scope>
    <source>
        <strain evidence="2">Rf_01</strain>
        <tissue evidence="2">Aerial parts of the thallus</tissue>
    </source>
</reference>
<evidence type="ECO:0000313" key="2">
    <source>
        <dbReference type="EMBL" id="KAL2613149.1"/>
    </source>
</evidence>
<comment type="caution">
    <text evidence="2">The sequence shown here is derived from an EMBL/GenBank/DDBJ whole genome shotgun (WGS) entry which is preliminary data.</text>
</comment>